<dbReference type="EMBL" id="LWDX02048754">
    <property type="protein sequence ID" value="OEL21109.1"/>
    <property type="molecule type" value="Genomic_DNA"/>
</dbReference>
<evidence type="ECO:0000313" key="2">
    <source>
        <dbReference type="Proteomes" id="UP000095767"/>
    </source>
</evidence>
<sequence length="66" mass="7528">LRKKVGYADILQVEEVKDKKAEEKKPEEAKAPQPSCCCPGYCYCNHYPIPPLMMVCEEEPNHCAIM</sequence>
<accession>A0A1E5V7H4</accession>
<dbReference type="AlphaFoldDB" id="A0A1E5V7H4"/>
<evidence type="ECO:0000313" key="1">
    <source>
        <dbReference type="EMBL" id="OEL21109.1"/>
    </source>
</evidence>
<name>A0A1E5V7H4_9POAL</name>
<feature type="non-terminal residue" evidence="1">
    <location>
        <position position="1"/>
    </location>
</feature>
<gene>
    <name evidence="1" type="ORF">BAE44_0017872</name>
</gene>
<proteinExistence type="predicted"/>
<reference evidence="1 2" key="1">
    <citation type="submission" date="2016-09" db="EMBL/GenBank/DDBJ databases">
        <title>The draft genome of Dichanthelium oligosanthes: A C3 panicoid grass species.</title>
        <authorList>
            <person name="Studer A.J."/>
            <person name="Schnable J.C."/>
            <person name="Brutnell T.P."/>
        </authorList>
    </citation>
    <scope>NUCLEOTIDE SEQUENCE [LARGE SCALE GENOMIC DNA]</scope>
    <source>
        <strain evidence="2">cv. Kellogg 1175</strain>
        <tissue evidence="1">Leaf</tissue>
    </source>
</reference>
<organism evidence="1 2">
    <name type="scientific">Dichanthelium oligosanthes</name>
    <dbReference type="NCBI Taxonomy" id="888268"/>
    <lineage>
        <taxon>Eukaryota</taxon>
        <taxon>Viridiplantae</taxon>
        <taxon>Streptophyta</taxon>
        <taxon>Embryophyta</taxon>
        <taxon>Tracheophyta</taxon>
        <taxon>Spermatophyta</taxon>
        <taxon>Magnoliopsida</taxon>
        <taxon>Liliopsida</taxon>
        <taxon>Poales</taxon>
        <taxon>Poaceae</taxon>
        <taxon>PACMAD clade</taxon>
        <taxon>Panicoideae</taxon>
        <taxon>Panicodae</taxon>
        <taxon>Paniceae</taxon>
        <taxon>Dichantheliinae</taxon>
        <taxon>Dichanthelium</taxon>
    </lineage>
</organism>
<keyword evidence="2" id="KW-1185">Reference proteome</keyword>
<comment type="caution">
    <text evidence="1">The sequence shown here is derived from an EMBL/GenBank/DDBJ whole genome shotgun (WGS) entry which is preliminary data.</text>
</comment>
<dbReference type="Proteomes" id="UP000095767">
    <property type="component" value="Unassembled WGS sequence"/>
</dbReference>
<protein>
    <submittedName>
        <fullName evidence="1">Uncharacterized protein</fullName>
    </submittedName>
</protein>